<dbReference type="GO" id="GO:0009279">
    <property type="term" value="C:cell outer membrane"/>
    <property type="evidence" value="ECO:0007669"/>
    <property type="project" value="UniProtKB-SubCell"/>
</dbReference>
<dbReference type="Pfam" id="PF06321">
    <property type="entry name" value="P_gingi_FimA"/>
    <property type="match status" value="1"/>
</dbReference>
<dbReference type="EMBL" id="LS483447">
    <property type="protein sequence ID" value="SQH73151.1"/>
    <property type="molecule type" value="Genomic_DNA"/>
</dbReference>
<evidence type="ECO:0000256" key="8">
    <source>
        <dbReference type="ARBA" id="ARBA00023237"/>
    </source>
</evidence>
<accession>A0A2X4STI6</accession>
<comment type="subcellular location">
    <subcellularLocation>
        <location evidence="1">Cell outer membrane</location>
    </subcellularLocation>
    <subcellularLocation>
        <location evidence="2">Fimbrium</location>
    </subcellularLocation>
</comment>
<keyword evidence="8" id="KW-0998">Cell outer membrane</keyword>
<feature type="domain" description="Major fimbrial subunit protein N-terminal" evidence="11">
    <location>
        <begin position="52"/>
        <end position="162"/>
    </location>
</feature>
<evidence type="ECO:0000256" key="1">
    <source>
        <dbReference type="ARBA" id="ARBA00004442"/>
    </source>
</evidence>
<dbReference type="PROSITE" id="PS51257">
    <property type="entry name" value="PROKAR_LIPOPROTEIN"/>
    <property type="match status" value="1"/>
</dbReference>
<evidence type="ECO:0000256" key="4">
    <source>
        <dbReference type="ARBA" id="ARBA00022729"/>
    </source>
</evidence>
<dbReference type="InterPro" id="IPR029141">
    <property type="entry name" value="FimA_N"/>
</dbReference>
<evidence type="ECO:0000256" key="6">
    <source>
        <dbReference type="ARBA" id="ARBA00023136"/>
    </source>
</evidence>
<evidence type="ECO:0000256" key="5">
    <source>
        <dbReference type="ARBA" id="ARBA00023026"/>
    </source>
</evidence>
<keyword evidence="4" id="KW-0732">Signal</keyword>
<keyword evidence="6" id="KW-0472">Membrane</keyword>
<keyword evidence="9" id="KW-0281">Fimbrium</keyword>
<dbReference type="Proteomes" id="UP000249300">
    <property type="component" value="Chromosome 1"/>
</dbReference>
<keyword evidence="7" id="KW-0564">Palmitate</keyword>
<reference evidence="12 13" key="1">
    <citation type="submission" date="2018-06" db="EMBL/GenBank/DDBJ databases">
        <authorList>
            <consortium name="Pathogen Informatics"/>
            <person name="Doyle S."/>
        </authorList>
    </citation>
    <scope>NUCLEOTIDE SEQUENCE [LARGE SCALE GENOMIC DNA]</scope>
    <source>
        <strain evidence="12 13">NCTC12858</strain>
    </source>
</reference>
<dbReference type="RefSeq" id="WP_023940395.1">
    <property type="nucleotide sequence ID" value="NZ_LS483447.1"/>
</dbReference>
<sequence length="448" mass="48762">MIKNTFTYSISALILLLGFLWIGVACNKEASIGGSDKEGNLSLRISGIELRDGGGLFADDARITSLRIMVFSPAGLDVQKHFKAAELSETMTIKAHVGSDRTIYVIANEPTAITPQLDDVLFYSDLNAIQPIETAQTQEIPLLMTGKQTGVTIAEDNSSSISVTLQRVVAKISLEIKKETNSNTDEVAITSLAIQRNAKTGTLFAASPLGAYDPALGLWNWEKNYNGTHLSLTGEFQSVMDNGCIYVYENPGIIVADTTDRASRLEVKALFNGIPTTYRAYINDETTSVDHHYSILRNHHYKVSATISKLGETNVLLLSTKVLPWNVEDVNFDFVKPYLVSIDPESALTEEQEVSQSSPLVLRVKIKAATHSRWKATLSNGLDFGFKEEGDFVSEGDADGETEYSLKILPLKAPGGGVRRTTLSFAVGGNKVLNGAHTNPASISIIQR</sequence>
<protein>
    <submittedName>
        <fullName evidence="12">Major fimbrial subunit protein (FimA)</fullName>
    </submittedName>
</protein>
<keyword evidence="13" id="KW-1185">Reference proteome</keyword>
<evidence type="ECO:0000313" key="12">
    <source>
        <dbReference type="EMBL" id="SQH73151.1"/>
    </source>
</evidence>
<proteinExistence type="inferred from homology"/>
<evidence type="ECO:0000256" key="10">
    <source>
        <dbReference type="ARBA" id="ARBA00023288"/>
    </source>
</evidence>
<evidence type="ECO:0000256" key="2">
    <source>
        <dbReference type="ARBA" id="ARBA00004561"/>
    </source>
</evidence>
<name>A0A2X4STI6_9PORP</name>
<comment type="similarity">
    <text evidence="3">Belongs to the bacteroidetes fimbrillin superfamily. FimA/Mfa1 family.</text>
</comment>
<keyword evidence="5" id="KW-0843">Virulence</keyword>
<evidence type="ECO:0000256" key="7">
    <source>
        <dbReference type="ARBA" id="ARBA00023139"/>
    </source>
</evidence>
<gene>
    <name evidence="12" type="ORF">NCTC12858_00995</name>
</gene>
<dbReference type="Gene3D" id="2.60.40.2580">
    <property type="match status" value="1"/>
</dbReference>
<keyword evidence="10" id="KW-0449">Lipoprotein</keyword>
<organism evidence="12 13">
    <name type="scientific">Porphyromonas crevioricanis</name>
    <dbReference type="NCBI Taxonomy" id="393921"/>
    <lineage>
        <taxon>Bacteria</taxon>
        <taxon>Pseudomonadati</taxon>
        <taxon>Bacteroidota</taxon>
        <taxon>Bacteroidia</taxon>
        <taxon>Bacteroidales</taxon>
        <taxon>Porphyromonadaceae</taxon>
        <taxon>Porphyromonas</taxon>
    </lineage>
</organism>
<dbReference type="AlphaFoldDB" id="A0A2X4STI6"/>
<evidence type="ECO:0000259" key="11">
    <source>
        <dbReference type="Pfam" id="PF06321"/>
    </source>
</evidence>
<evidence type="ECO:0000256" key="3">
    <source>
        <dbReference type="ARBA" id="ARBA00006011"/>
    </source>
</evidence>
<evidence type="ECO:0000256" key="9">
    <source>
        <dbReference type="ARBA" id="ARBA00023263"/>
    </source>
</evidence>
<evidence type="ECO:0000313" key="13">
    <source>
        <dbReference type="Proteomes" id="UP000249300"/>
    </source>
</evidence>
<dbReference type="GO" id="GO:0009289">
    <property type="term" value="C:pilus"/>
    <property type="evidence" value="ECO:0007669"/>
    <property type="project" value="UniProtKB-SubCell"/>
</dbReference>
<dbReference type="KEGG" id="pcre:NCTC12858_00995"/>